<dbReference type="SUPFAM" id="SSF103473">
    <property type="entry name" value="MFS general substrate transporter"/>
    <property type="match status" value="1"/>
</dbReference>
<feature type="transmembrane region" description="Helical" evidence="6">
    <location>
        <begin position="21"/>
        <end position="42"/>
    </location>
</feature>
<keyword evidence="9" id="KW-1185">Reference proteome</keyword>
<dbReference type="GO" id="GO:0022857">
    <property type="term" value="F:transmembrane transporter activity"/>
    <property type="evidence" value="ECO:0007669"/>
    <property type="project" value="InterPro"/>
</dbReference>
<keyword evidence="3 6" id="KW-0812">Transmembrane</keyword>
<dbReference type="Gene3D" id="1.20.1250.20">
    <property type="entry name" value="MFS general substrate transporter like domains"/>
    <property type="match status" value="1"/>
</dbReference>
<evidence type="ECO:0000256" key="3">
    <source>
        <dbReference type="ARBA" id="ARBA00022692"/>
    </source>
</evidence>
<feature type="domain" description="Major facilitator superfamily (MFS) profile" evidence="7">
    <location>
        <begin position="20"/>
        <end position="261"/>
    </location>
</feature>
<dbReference type="InterPro" id="IPR044770">
    <property type="entry name" value="MFS_spinster-like"/>
</dbReference>
<evidence type="ECO:0000313" key="8">
    <source>
        <dbReference type="EMBL" id="QIB64122.1"/>
    </source>
</evidence>
<evidence type="ECO:0000256" key="4">
    <source>
        <dbReference type="ARBA" id="ARBA00022989"/>
    </source>
</evidence>
<dbReference type="Proteomes" id="UP000477680">
    <property type="component" value="Chromosome"/>
</dbReference>
<keyword evidence="2" id="KW-0813">Transport</keyword>
<dbReference type="PANTHER" id="PTHR23505:SF79">
    <property type="entry name" value="PROTEIN SPINSTER"/>
    <property type="match status" value="1"/>
</dbReference>
<feature type="transmembrane region" description="Helical" evidence="6">
    <location>
        <begin position="188"/>
        <end position="208"/>
    </location>
</feature>
<reference evidence="8 9" key="1">
    <citation type="submission" date="2020-02" db="EMBL/GenBank/DDBJ databases">
        <title>Genome sequencing for Kineobactrum sp. M2.</title>
        <authorList>
            <person name="Park S.-J."/>
        </authorList>
    </citation>
    <scope>NUCLEOTIDE SEQUENCE [LARGE SCALE GENOMIC DNA]</scope>
    <source>
        <strain evidence="8 9">M2</strain>
    </source>
</reference>
<dbReference type="InterPro" id="IPR020846">
    <property type="entry name" value="MFS_dom"/>
</dbReference>
<evidence type="ECO:0000259" key="7">
    <source>
        <dbReference type="PROSITE" id="PS50850"/>
    </source>
</evidence>
<comment type="subcellular location">
    <subcellularLocation>
        <location evidence="1">Membrane</location>
        <topology evidence="1">Multi-pass membrane protein</topology>
    </subcellularLocation>
</comment>
<evidence type="ECO:0000256" key="5">
    <source>
        <dbReference type="ARBA" id="ARBA00023136"/>
    </source>
</evidence>
<dbReference type="InterPro" id="IPR011701">
    <property type="entry name" value="MFS"/>
</dbReference>
<sequence>MTYSDAPEPLNKTIKGAWWTISLLVLLLIMSILDRVIIALIRQPLGDAFGISDLQFGLLFGTAFAVFYATLGLPVARLADKWNRKYLILTGTFLWGLCTLKSGFATSFEELLILRVGLAVGEVALFPAAHSLVADLFSERKRVRAASILAATPFLGGALTFLGGGYLVSAITSYVAQGGGWGLQDWQIVFLMAGAPTIILGVIFGITVSEPARRSQPHLPKRTGSSSAHISRPRFFIPLMVGAEFPCWLPMPIVPGPLICS</sequence>
<dbReference type="EMBL" id="CP048711">
    <property type="protein sequence ID" value="QIB64122.1"/>
    <property type="molecule type" value="Genomic_DNA"/>
</dbReference>
<dbReference type="PROSITE" id="PS50850">
    <property type="entry name" value="MFS"/>
    <property type="match status" value="1"/>
</dbReference>
<feature type="transmembrane region" description="Helical" evidence="6">
    <location>
        <begin position="145"/>
        <end position="168"/>
    </location>
</feature>
<proteinExistence type="predicted"/>
<feature type="transmembrane region" description="Helical" evidence="6">
    <location>
        <begin position="54"/>
        <end position="74"/>
    </location>
</feature>
<evidence type="ECO:0000256" key="2">
    <source>
        <dbReference type="ARBA" id="ARBA00022448"/>
    </source>
</evidence>
<keyword evidence="4 6" id="KW-1133">Transmembrane helix</keyword>
<dbReference type="PANTHER" id="PTHR23505">
    <property type="entry name" value="SPINSTER"/>
    <property type="match status" value="1"/>
</dbReference>
<dbReference type="AlphaFoldDB" id="A0A6C0TWC7"/>
<evidence type="ECO:0000313" key="9">
    <source>
        <dbReference type="Proteomes" id="UP000477680"/>
    </source>
</evidence>
<dbReference type="RefSeq" id="WP_163493372.1">
    <property type="nucleotide sequence ID" value="NZ_CP048711.1"/>
</dbReference>
<feature type="transmembrane region" description="Helical" evidence="6">
    <location>
        <begin position="86"/>
        <end position="106"/>
    </location>
</feature>
<keyword evidence="5 6" id="KW-0472">Membrane</keyword>
<accession>A0A6C0TWC7</accession>
<dbReference type="InterPro" id="IPR036259">
    <property type="entry name" value="MFS_trans_sf"/>
</dbReference>
<protein>
    <submittedName>
        <fullName evidence="8">MFS transporter</fullName>
    </submittedName>
</protein>
<dbReference type="Pfam" id="PF07690">
    <property type="entry name" value="MFS_1"/>
    <property type="match status" value="1"/>
</dbReference>
<dbReference type="KEGG" id="kim:G3T16_00510"/>
<name>A0A6C0TWC7_9GAMM</name>
<gene>
    <name evidence="8" type="ORF">G3T16_00510</name>
</gene>
<dbReference type="GO" id="GO:0016020">
    <property type="term" value="C:membrane"/>
    <property type="evidence" value="ECO:0007669"/>
    <property type="project" value="UniProtKB-SubCell"/>
</dbReference>
<feature type="transmembrane region" description="Helical" evidence="6">
    <location>
        <begin position="112"/>
        <end position="133"/>
    </location>
</feature>
<evidence type="ECO:0000256" key="1">
    <source>
        <dbReference type="ARBA" id="ARBA00004141"/>
    </source>
</evidence>
<evidence type="ECO:0000256" key="6">
    <source>
        <dbReference type="SAM" id="Phobius"/>
    </source>
</evidence>
<organism evidence="8 9">
    <name type="scientific">Kineobactrum salinum</name>
    <dbReference type="NCBI Taxonomy" id="2708301"/>
    <lineage>
        <taxon>Bacteria</taxon>
        <taxon>Pseudomonadati</taxon>
        <taxon>Pseudomonadota</taxon>
        <taxon>Gammaproteobacteria</taxon>
        <taxon>Cellvibrionales</taxon>
        <taxon>Halieaceae</taxon>
        <taxon>Kineobactrum</taxon>
    </lineage>
</organism>